<feature type="transmembrane region" description="Helical" evidence="1">
    <location>
        <begin position="96"/>
        <end position="115"/>
    </location>
</feature>
<dbReference type="HOGENOM" id="CLU_2091169_0_0_2"/>
<dbReference type="OrthoDB" id="379079at2157"/>
<dbReference type="Proteomes" id="UP000000346">
    <property type="component" value="Chromosome"/>
</dbReference>
<proteinExistence type="predicted"/>
<dbReference type="eggNOG" id="arCOG04811">
    <property type="taxonomic scope" value="Archaea"/>
</dbReference>
<dbReference type="GeneID" id="9498940"/>
<protein>
    <submittedName>
        <fullName evidence="2">Uncharacterized protein</fullName>
    </submittedName>
</protein>
<name>D9Q1C5_ACIS3</name>
<evidence type="ECO:0000313" key="3">
    <source>
        <dbReference type="Proteomes" id="UP000000346"/>
    </source>
</evidence>
<keyword evidence="3" id="KW-1185">Reference proteome</keyword>
<dbReference type="KEGG" id="asc:ASAC_0707"/>
<gene>
    <name evidence="2" type="ordered locus">ASAC_0707</name>
</gene>
<dbReference type="AlphaFoldDB" id="D9Q1C5"/>
<evidence type="ECO:0000313" key="2">
    <source>
        <dbReference type="EMBL" id="ADL19113.1"/>
    </source>
</evidence>
<organism evidence="2 3">
    <name type="scientific">Acidilobus saccharovorans (strain DSM 16705 / JCM 18335 / VKM B-2471 / 345-15)</name>
    <dbReference type="NCBI Taxonomy" id="666510"/>
    <lineage>
        <taxon>Archaea</taxon>
        <taxon>Thermoproteota</taxon>
        <taxon>Thermoprotei</taxon>
        <taxon>Acidilobales</taxon>
        <taxon>Acidilobaceae</taxon>
        <taxon>Acidilobus</taxon>
    </lineage>
</organism>
<dbReference type="EMBL" id="CP001742">
    <property type="protein sequence ID" value="ADL19113.1"/>
    <property type="molecule type" value="Genomic_DNA"/>
</dbReference>
<evidence type="ECO:0000256" key="1">
    <source>
        <dbReference type="SAM" id="Phobius"/>
    </source>
</evidence>
<dbReference type="InParanoid" id="D9Q1C5"/>
<dbReference type="RefSeq" id="WP_013266625.1">
    <property type="nucleotide sequence ID" value="NC_014374.1"/>
</dbReference>
<sequence length="116" mass="12280">MNMFQALGVSLSSPTGIAITIIEFLLGFGAGYVLFKGLKYIIAFFLILIVGDLLSVWKISALNFKSLAAGVASGNTTELAEGLRSLAPFLGIIEPLFTSIIIFVGFLIGAAVAFFK</sequence>
<feature type="transmembrane region" description="Helical" evidence="1">
    <location>
        <begin position="40"/>
        <end position="57"/>
    </location>
</feature>
<dbReference type="STRING" id="666510.ASAC_0707"/>
<feature type="transmembrane region" description="Helical" evidence="1">
    <location>
        <begin position="15"/>
        <end position="35"/>
    </location>
</feature>
<keyword evidence="1" id="KW-0812">Transmembrane</keyword>
<keyword evidence="1" id="KW-1133">Transmembrane helix</keyword>
<reference evidence="2 3" key="1">
    <citation type="journal article" date="2010" name="Appl. Environ. Microbiol.">
        <title>The genome sequence of the crenarchaeon Acidilobus saccharovorans supports a new order, Acidilobales, and suggests an important ecological role in terrestrial acidic hot springs.</title>
        <authorList>
            <person name="Mardanov A.V."/>
            <person name="Svetlitchnyi V.A."/>
            <person name="Beletsky A.V."/>
            <person name="Prokofeva M.I."/>
            <person name="Bonch-Osmolovskaya E.A."/>
            <person name="Ravin N.V."/>
            <person name="Skryabin K.G."/>
        </authorList>
    </citation>
    <scope>NUCLEOTIDE SEQUENCE [LARGE SCALE GENOMIC DNA]</scope>
    <source>
        <strain evidence="3">DSM 16705 / JCM 18335 / VKM B-2471 / 345-15</strain>
    </source>
</reference>
<accession>D9Q1C5</accession>
<keyword evidence="1" id="KW-0472">Membrane</keyword>